<dbReference type="Proteomes" id="UP000199579">
    <property type="component" value="Unassembled WGS sequence"/>
</dbReference>
<dbReference type="EMBL" id="FNYO01000105">
    <property type="protein sequence ID" value="SEJ44066.1"/>
    <property type="molecule type" value="Genomic_DNA"/>
</dbReference>
<proteinExistence type="predicted"/>
<evidence type="ECO:0000313" key="5">
    <source>
        <dbReference type="EMBL" id="SFL06892.1"/>
    </source>
</evidence>
<dbReference type="PANTHER" id="PTHR39332:SF7">
    <property type="entry name" value="SRPBCC FAMILY PROTEIN"/>
    <property type="match status" value="1"/>
</dbReference>
<dbReference type="SUPFAM" id="SSF55961">
    <property type="entry name" value="Bet v1-like"/>
    <property type="match status" value="1"/>
</dbReference>
<accession>A0A1H9QC48</accession>
<keyword evidence="6" id="KW-1185">Reference proteome</keyword>
<evidence type="ECO:0000313" key="8">
    <source>
        <dbReference type="Proteomes" id="UP000199250"/>
    </source>
</evidence>
<dbReference type="Proteomes" id="UP000199267">
    <property type="component" value="Unassembled WGS sequence"/>
</dbReference>
<dbReference type="STRING" id="170623.SAMN04244579_04385"/>
<dbReference type="Proteomes" id="UP000199005">
    <property type="component" value="Unassembled WGS sequence"/>
</dbReference>
<dbReference type="RefSeq" id="WP_244158927.1">
    <property type="nucleotide sequence ID" value="NZ_FNYO01000105.1"/>
</dbReference>
<dbReference type="EMBL" id="FOKJ01000046">
    <property type="protein sequence ID" value="SFB43135.1"/>
    <property type="molecule type" value="Genomic_DNA"/>
</dbReference>
<evidence type="ECO:0000313" key="2">
    <source>
        <dbReference type="EMBL" id="SEJ44066.1"/>
    </source>
</evidence>
<organism evidence="3 9">
    <name type="scientific">Azotobacter beijerinckii</name>
    <dbReference type="NCBI Taxonomy" id="170623"/>
    <lineage>
        <taxon>Bacteria</taxon>
        <taxon>Pseudomonadati</taxon>
        <taxon>Pseudomonadota</taxon>
        <taxon>Gammaproteobacteria</taxon>
        <taxon>Pseudomonadales</taxon>
        <taxon>Pseudomonadaceae</taxon>
        <taxon>Azotobacter</taxon>
    </lineage>
</organism>
<dbReference type="EMBL" id="FOSX01000053">
    <property type="protein sequence ID" value="SFL06892.1"/>
    <property type="molecule type" value="Genomic_DNA"/>
</dbReference>
<dbReference type="Pfam" id="PF10604">
    <property type="entry name" value="Polyketide_cyc2"/>
    <property type="match status" value="1"/>
</dbReference>
<evidence type="ECO:0000313" key="9">
    <source>
        <dbReference type="Proteomes" id="UP000199267"/>
    </source>
</evidence>
<evidence type="ECO:0000313" key="6">
    <source>
        <dbReference type="Proteomes" id="UP000198861"/>
    </source>
</evidence>
<dbReference type="CDD" id="cd07821">
    <property type="entry name" value="PYR_PYL_RCAR_like"/>
    <property type="match status" value="1"/>
</dbReference>
<dbReference type="Gene3D" id="3.30.530.20">
    <property type="match status" value="1"/>
</dbReference>
<evidence type="ECO:0000313" key="4">
    <source>
        <dbReference type="EMBL" id="SFB43135.1"/>
    </source>
</evidence>
<sequence>MKAIDVSVSISIACPAEQVWLLLGGFDLLPRWVDSIASSRLDDGGRLRYLEMADGMVIIERLLEFSESERHYNYALLEGPLPVSDYLGRISVCDDGEGCSLATWSSRFRSEKANEVEIATDLESFYRTGLKRLKAMLEAQQPVTGAS</sequence>
<evidence type="ECO:0000313" key="7">
    <source>
        <dbReference type="Proteomes" id="UP000199005"/>
    </source>
</evidence>
<evidence type="ECO:0000313" key="10">
    <source>
        <dbReference type="Proteomes" id="UP000199579"/>
    </source>
</evidence>
<reference evidence="7 8" key="2">
    <citation type="submission" date="2016-10" db="EMBL/GenBank/DDBJ databases">
        <authorList>
            <person name="de Groot N.N."/>
        </authorList>
    </citation>
    <scope>NUCLEOTIDE SEQUENCE [LARGE SCALE GENOMIC DNA]</scope>
    <source>
        <strain evidence="2 7">DSM 1041</strain>
        <strain evidence="1 8">DSM 373</strain>
        <strain evidence="3 9">DSM 378</strain>
        <strain evidence="5 10">DSM 381</strain>
    </source>
</reference>
<dbReference type="InterPro" id="IPR019587">
    <property type="entry name" value="Polyketide_cyclase/dehydratase"/>
</dbReference>
<dbReference type="InterPro" id="IPR023393">
    <property type="entry name" value="START-like_dom_sf"/>
</dbReference>
<evidence type="ECO:0000313" key="1">
    <source>
        <dbReference type="EMBL" id="SEJ09396.1"/>
    </source>
</evidence>
<name>A0A1H9QC48_9GAMM</name>
<protein>
    <submittedName>
        <fullName evidence="3">Polyketide cyclase / dehydrase and lipid transport</fullName>
    </submittedName>
</protein>
<reference evidence="4 6" key="1">
    <citation type="submission" date="2016-10" db="EMBL/GenBank/DDBJ databases">
        <authorList>
            <person name="Varghese N."/>
            <person name="Submissions S."/>
        </authorList>
    </citation>
    <scope>NUCLEOTIDE SEQUENCE [LARGE SCALE GENOMIC DNA]</scope>
    <source>
        <strain evidence="4 6">DSM 282</strain>
    </source>
</reference>
<dbReference type="PANTHER" id="PTHR39332">
    <property type="entry name" value="BLL4707 PROTEIN"/>
    <property type="match status" value="1"/>
</dbReference>
<dbReference type="EMBL" id="FOFJ01000063">
    <property type="protein sequence ID" value="SER58044.1"/>
    <property type="molecule type" value="Genomic_DNA"/>
</dbReference>
<dbReference type="Proteomes" id="UP000198861">
    <property type="component" value="Unassembled WGS sequence"/>
</dbReference>
<dbReference type="Proteomes" id="UP000199250">
    <property type="component" value="Unassembled WGS sequence"/>
</dbReference>
<gene>
    <name evidence="4" type="ORF">SAMN04244571_02784</name>
    <name evidence="1" type="ORF">SAMN04244572_02721</name>
    <name evidence="3" type="ORF">SAMN04244573_03895</name>
    <name evidence="5" type="ORF">SAMN04244574_02989</name>
    <name evidence="2" type="ORF">SAMN04244579_04385</name>
</gene>
<evidence type="ECO:0000313" key="3">
    <source>
        <dbReference type="EMBL" id="SER58044.1"/>
    </source>
</evidence>
<dbReference type="AlphaFoldDB" id="A0A1H9QC48"/>
<dbReference type="EMBL" id="FNYQ01000047">
    <property type="protein sequence ID" value="SEJ09396.1"/>
    <property type="molecule type" value="Genomic_DNA"/>
</dbReference>